<sequence>MKLTTSIKAYIKKSPFLTRIALLFLHLRPVLRPSCWRRYVRFFRDFLEFRKMSKERSRLSVSFLDHYPCLEDNTSVTHFDRHYVYHCAWAARILKETKPALHVDIGSSLYFCSMVSGFIPMEFHDVRPPDLELTNLAVKVNTLEKLDIPDHSVVSLSCMHVIEHLGLGRYGDPLDPNADLVGIAELKRILAPGGDLLIVVPLGTPKVMFNGQRVYSFDLIKDYFAELELKEFAFIPDSAADGHLIRKPSPELIASFRSGCGCFWFKGITR</sequence>
<dbReference type="Gene3D" id="3.40.50.150">
    <property type="entry name" value="Vaccinia Virus protein VP39"/>
    <property type="match status" value="1"/>
</dbReference>
<dbReference type="InterPro" id="IPR004951">
    <property type="entry name" value="DUF268_CAE_spp"/>
</dbReference>
<dbReference type="Proteomes" id="UP000006055">
    <property type="component" value="Chromosome"/>
</dbReference>
<dbReference type="RefSeq" id="WP_014807936.1">
    <property type="nucleotide sequence ID" value="NC_018025.1"/>
</dbReference>
<dbReference type="KEGG" id="dti:Desti_0025"/>
<dbReference type="InterPro" id="IPR029063">
    <property type="entry name" value="SAM-dependent_MTases_sf"/>
</dbReference>
<dbReference type="eggNOG" id="COG2226">
    <property type="taxonomic scope" value="Bacteria"/>
</dbReference>
<dbReference type="Pfam" id="PF03269">
    <property type="entry name" value="DUF268"/>
    <property type="match status" value="1"/>
</dbReference>
<keyword evidence="2" id="KW-1185">Reference proteome</keyword>
<evidence type="ECO:0000313" key="1">
    <source>
        <dbReference type="EMBL" id="AFM22777.1"/>
    </source>
</evidence>
<evidence type="ECO:0000313" key="2">
    <source>
        <dbReference type="Proteomes" id="UP000006055"/>
    </source>
</evidence>
<dbReference type="HOGENOM" id="CLU_082690_0_0_7"/>
<evidence type="ECO:0008006" key="3">
    <source>
        <dbReference type="Google" id="ProtNLM"/>
    </source>
</evidence>
<reference evidence="2" key="1">
    <citation type="submission" date="2012-06" db="EMBL/GenBank/DDBJ databases">
        <title>Complete sequence of chromosome of Desulfomonile tiedjei DSM 6799.</title>
        <authorList>
            <person name="Lucas S."/>
            <person name="Copeland A."/>
            <person name="Lapidus A."/>
            <person name="Glavina del Rio T."/>
            <person name="Dalin E."/>
            <person name="Tice H."/>
            <person name="Bruce D."/>
            <person name="Goodwin L."/>
            <person name="Pitluck S."/>
            <person name="Peters L."/>
            <person name="Ovchinnikova G."/>
            <person name="Zeytun A."/>
            <person name="Lu M."/>
            <person name="Kyrpides N."/>
            <person name="Mavromatis K."/>
            <person name="Ivanova N."/>
            <person name="Brettin T."/>
            <person name="Detter J.C."/>
            <person name="Han C."/>
            <person name="Larimer F."/>
            <person name="Land M."/>
            <person name="Hauser L."/>
            <person name="Markowitz V."/>
            <person name="Cheng J.-F."/>
            <person name="Hugenholtz P."/>
            <person name="Woyke T."/>
            <person name="Wu D."/>
            <person name="Spring S."/>
            <person name="Schroeder M."/>
            <person name="Brambilla E."/>
            <person name="Klenk H.-P."/>
            <person name="Eisen J.A."/>
        </authorList>
    </citation>
    <scope>NUCLEOTIDE SEQUENCE [LARGE SCALE GENOMIC DNA]</scope>
    <source>
        <strain evidence="2">ATCC 49306 / DSM 6799 / DCB-1</strain>
    </source>
</reference>
<gene>
    <name evidence="1" type="ordered locus">Desti_0025</name>
</gene>
<protein>
    <recommendedName>
        <fullName evidence="3">DUF268 domain-containing protein</fullName>
    </recommendedName>
</protein>
<name>I4BZN6_DESTA</name>
<proteinExistence type="predicted"/>
<organism evidence="1 2">
    <name type="scientific">Desulfomonile tiedjei (strain ATCC 49306 / DSM 6799 / DCB-1)</name>
    <dbReference type="NCBI Taxonomy" id="706587"/>
    <lineage>
        <taxon>Bacteria</taxon>
        <taxon>Pseudomonadati</taxon>
        <taxon>Thermodesulfobacteriota</taxon>
        <taxon>Desulfomonilia</taxon>
        <taxon>Desulfomonilales</taxon>
        <taxon>Desulfomonilaceae</taxon>
        <taxon>Desulfomonile</taxon>
    </lineage>
</organism>
<accession>I4BZN6</accession>
<dbReference type="STRING" id="706587.Desti_0025"/>
<dbReference type="AlphaFoldDB" id="I4BZN6"/>
<dbReference type="EMBL" id="CP003360">
    <property type="protein sequence ID" value="AFM22777.1"/>
    <property type="molecule type" value="Genomic_DNA"/>
</dbReference>
<dbReference type="PATRIC" id="fig|706587.4.peg.26"/>
<dbReference type="SUPFAM" id="SSF53335">
    <property type="entry name" value="S-adenosyl-L-methionine-dependent methyltransferases"/>
    <property type="match status" value="1"/>
</dbReference>